<evidence type="ECO:0000259" key="2">
    <source>
        <dbReference type="Pfam" id="PF07885"/>
    </source>
</evidence>
<proteinExistence type="predicted"/>
<dbReference type="Pfam" id="PF07885">
    <property type="entry name" value="Ion_trans_2"/>
    <property type="match status" value="1"/>
</dbReference>
<keyword evidence="1" id="KW-0472">Membrane</keyword>
<feature type="transmembrane region" description="Helical" evidence="1">
    <location>
        <begin position="78"/>
        <end position="100"/>
    </location>
</feature>
<dbReference type="OrthoDB" id="4837979at2"/>
<feature type="transmembrane region" description="Helical" evidence="1">
    <location>
        <begin position="177"/>
        <end position="195"/>
    </location>
</feature>
<dbReference type="SUPFAM" id="SSF81324">
    <property type="entry name" value="Voltage-gated potassium channels"/>
    <property type="match status" value="1"/>
</dbReference>
<keyword evidence="1" id="KW-1133">Transmembrane helix</keyword>
<protein>
    <submittedName>
        <fullName evidence="3">Ion channel</fullName>
    </submittedName>
</protein>
<organism evidence="3 4">
    <name type="scientific">Rhodanobacter lindaniclasticus</name>
    <dbReference type="NCBI Taxonomy" id="75310"/>
    <lineage>
        <taxon>Bacteria</taxon>
        <taxon>Pseudomonadati</taxon>
        <taxon>Pseudomonadota</taxon>
        <taxon>Gammaproteobacteria</taxon>
        <taxon>Lysobacterales</taxon>
        <taxon>Rhodanobacteraceae</taxon>
        <taxon>Rhodanobacter</taxon>
    </lineage>
</organism>
<keyword evidence="1" id="KW-0812">Transmembrane</keyword>
<evidence type="ECO:0000313" key="4">
    <source>
        <dbReference type="Proteomes" id="UP000306317"/>
    </source>
</evidence>
<dbReference type="AlphaFoldDB" id="A0A4S3KHZ7"/>
<evidence type="ECO:0000313" key="3">
    <source>
        <dbReference type="EMBL" id="THD08296.1"/>
    </source>
</evidence>
<sequence length="243" mass="26311">MNQTANASDHHTSRIARPRWVATVIRHPSAILLLVQLAGLLLYPFIEQTHSARALFGAFGVVVLLLTIAMVQRTRGRGWASLAIAVPAVVLNVMGLTLELPALRPWWAALEALFYFYAAGCLIAYMLADRRATTDELFAAGATFTLLAWAFTFVFVLCQTLQPGCFSAAIDPQAPRTWTELVFLSFALLSSTGIGDVIPITVHARAVAALEMFVGVMYLALVVSRLIGLTINPPKDTEAGGAR</sequence>
<feature type="transmembrane region" description="Helical" evidence="1">
    <location>
        <begin position="52"/>
        <end position="71"/>
    </location>
</feature>
<comment type="caution">
    <text evidence="3">The sequence shown here is derived from an EMBL/GenBank/DDBJ whole genome shotgun (WGS) entry which is preliminary data.</text>
</comment>
<feature type="transmembrane region" description="Helical" evidence="1">
    <location>
        <begin position="207"/>
        <end position="227"/>
    </location>
</feature>
<dbReference type="EMBL" id="MWIO01000017">
    <property type="protein sequence ID" value="THD08296.1"/>
    <property type="molecule type" value="Genomic_DNA"/>
</dbReference>
<keyword evidence="4" id="KW-1185">Reference proteome</keyword>
<feature type="transmembrane region" description="Helical" evidence="1">
    <location>
        <begin position="106"/>
        <end position="125"/>
    </location>
</feature>
<dbReference type="RefSeq" id="WP_136257894.1">
    <property type="nucleotide sequence ID" value="NZ_MWIO01000017.1"/>
</dbReference>
<accession>A0A4S3KHZ7</accession>
<evidence type="ECO:0000256" key="1">
    <source>
        <dbReference type="SAM" id="Phobius"/>
    </source>
</evidence>
<dbReference type="InterPro" id="IPR013099">
    <property type="entry name" value="K_chnl_dom"/>
</dbReference>
<name>A0A4S3KHZ7_9GAMM</name>
<feature type="transmembrane region" description="Helical" evidence="1">
    <location>
        <begin position="24"/>
        <end position="46"/>
    </location>
</feature>
<feature type="transmembrane region" description="Helical" evidence="1">
    <location>
        <begin position="137"/>
        <end position="157"/>
    </location>
</feature>
<gene>
    <name evidence="3" type="ORF">B1991_06450</name>
</gene>
<dbReference type="Proteomes" id="UP000306317">
    <property type="component" value="Unassembled WGS sequence"/>
</dbReference>
<dbReference type="Gene3D" id="1.10.287.70">
    <property type="match status" value="1"/>
</dbReference>
<reference evidence="3 4" key="1">
    <citation type="submission" date="2017-02" db="EMBL/GenBank/DDBJ databases">
        <title>Whole genome sequencing of Rhodanobacter lindaniclasticus DSM 17932.</title>
        <authorList>
            <person name="Kumar S."/>
            <person name="Patil P."/>
            <person name="Patil P.B."/>
        </authorList>
    </citation>
    <scope>NUCLEOTIDE SEQUENCE [LARGE SCALE GENOMIC DNA]</scope>
    <source>
        <strain evidence="3 4">DSM 17932</strain>
    </source>
</reference>
<feature type="domain" description="Potassium channel" evidence="2">
    <location>
        <begin position="155"/>
        <end position="227"/>
    </location>
</feature>